<feature type="domain" description="Thioredoxin" evidence="1">
    <location>
        <begin position="11"/>
        <end position="170"/>
    </location>
</feature>
<gene>
    <name evidence="2" type="ORF">QEH59_08665</name>
</gene>
<reference evidence="2 3" key="1">
    <citation type="submission" date="2023-04" db="EMBL/GenBank/DDBJ databases">
        <title>A novel bacteria isolated from coastal sediment.</title>
        <authorList>
            <person name="Liu X.-J."/>
            <person name="Du Z.-J."/>
        </authorList>
    </citation>
    <scope>NUCLEOTIDE SEQUENCE [LARGE SCALE GENOMIC DNA]</scope>
    <source>
        <strain evidence="2 3">SDUM461004</strain>
    </source>
</reference>
<organism evidence="2 3">
    <name type="scientific">Thalassobacterium sedimentorum</name>
    <dbReference type="NCBI Taxonomy" id="3041258"/>
    <lineage>
        <taxon>Bacteria</taxon>
        <taxon>Pseudomonadati</taxon>
        <taxon>Verrucomicrobiota</taxon>
        <taxon>Opitutia</taxon>
        <taxon>Puniceicoccales</taxon>
        <taxon>Coraliomargaritaceae</taxon>
        <taxon>Thalassobacterium</taxon>
    </lineage>
</organism>
<proteinExistence type="predicted"/>
<sequence>MKNHPCYTNKLLSGEPLPALTLPKLGGGTLTLGERENSQNWQLVFVYRGLHCPLCKKYLQKLESLKEGFTRVGAELVAISGDPESKAQAMVEETGLTIPVAYDLTVAQMQSLGLYISDPRSAQETDRPFAEPALFAVNEAGKLHLIDISNTPFNRSDLDELLDTVEWVRANDYPIRGTHA</sequence>
<dbReference type="InterPro" id="IPR013766">
    <property type="entry name" value="Thioredoxin_domain"/>
</dbReference>
<comment type="caution">
    <text evidence="2">The sequence shown here is derived from an EMBL/GenBank/DDBJ whole genome shotgun (WGS) entry which is preliminary data.</text>
</comment>
<dbReference type="InterPro" id="IPR036249">
    <property type="entry name" value="Thioredoxin-like_sf"/>
</dbReference>
<evidence type="ECO:0000313" key="2">
    <source>
        <dbReference type="EMBL" id="MDQ8194497.1"/>
    </source>
</evidence>
<dbReference type="PROSITE" id="PS51352">
    <property type="entry name" value="THIOREDOXIN_2"/>
    <property type="match status" value="1"/>
</dbReference>
<name>A0ABU1AIH3_9BACT</name>
<evidence type="ECO:0000259" key="1">
    <source>
        <dbReference type="PROSITE" id="PS51352"/>
    </source>
</evidence>
<dbReference type="Proteomes" id="UP001243717">
    <property type="component" value="Unassembled WGS sequence"/>
</dbReference>
<evidence type="ECO:0000313" key="3">
    <source>
        <dbReference type="Proteomes" id="UP001243717"/>
    </source>
</evidence>
<protein>
    <submittedName>
        <fullName evidence="2">Peroxiredoxin-like family protein</fullName>
    </submittedName>
</protein>
<dbReference type="SUPFAM" id="SSF52833">
    <property type="entry name" value="Thioredoxin-like"/>
    <property type="match status" value="1"/>
</dbReference>
<dbReference type="InterPro" id="IPR000866">
    <property type="entry name" value="AhpC/TSA"/>
</dbReference>
<keyword evidence="3" id="KW-1185">Reference proteome</keyword>
<dbReference type="CDD" id="cd02970">
    <property type="entry name" value="PRX_like2"/>
    <property type="match status" value="1"/>
</dbReference>
<dbReference type="Gene3D" id="3.40.30.10">
    <property type="entry name" value="Glutaredoxin"/>
    <property type="match status" value="1"/>
</dbReference>
<dbReference type="RefSeq" id="WP_308951738.1">
    <property type="nucleotide sequence ID" value="NZ_JARXIC010000011.1"/>
</dbReference>
<dbReference type="Pfam" id="PF00578">
    <property type="entry name" value="AhpC-TSA"/>
    <property type="match status" value="1"/>
</dbReference>
<accession>A0ABU1AIH3</accession>
<dbReference type="EMBL" id="JARXIC010000011">
    <property type="protein sequence ID" value="MDQ8194497.1"/>
    <property type="molecule type" value="Genomic_DNA"/>
</dbReference>